<comment type="caution">
    <text evidence="3">The sequence shown here is derived from an EMBL/GenBank/DDBJ whole genome shotgun (WGS) entry which is preliminary data.</text>
</comment>
<keyword evidence="4" id="KW-1185">Reference proteome</keyword>
<keyword evidence="3" id="KW-0238">DNA-binding</keyword>
<dbReference type="EMBL" id="QTTT01000001">
    <property type="protein sequence ID" value="REE96572.1"/>
    <property type="molecule type" value="Genomic_DNA"/>
</dbReference>
<dbReference type="Gene3D" id="3.30.1310.10">
    <property type="entry name" value="Nucleoid-associated protein YbaB-like domain"/>
    <property type="match status" value="1"/>
</dbReference>
<dbReference type="InterPro" id="IPR004401">
    <property type="entry name" value="YbaB/EbfC"/>
</dbReference>
<evidence type="ECO:0000313" key="4">
    <source>
        <dbReference type="Proteomes" id="UP000256661"/>
    </source>
</evidence>
<name>A0A3D9SKW8_9ACTN</name>
<evidence type="ECO:0000256" key="2">
    <source>
        <dbReference type="SAM" id="MobiDB-lite"/>
    </source>
</evidence>
<dbReference type="OrthoDB" id="5118533at2"/>
<dbReference type="GO" id="GO:0003677">
    <property type="term" value="F:DNA binding"/>
    <property type="evidence" value="ECO:0007669"/>
    <property type="project" value="UniProtKB-KW"/>
</dbReference>
<dbReference type="AlphaFoldDB" id="A0A3D9SKW8"/>
<dbReference type="Proteomes" id="UP000256661">
    <property type="component" value="Unassembled WGS sequence"/>
</dbReference>
<feature type="compositionally biased region" description="Basic and acidic residues" evidence="2">
    <location>
        <begin position="117"/>
        <end position="132"/>
    </location>
</feature>
<accession>A0A3D9SKW8</accession>
<dbReference type="SUPFAM" id="SSF82607">
    <property type="entry name" value="YbaB-like"/>
    <property type="match status" value="1"/>
</dbReference>
<gene>
    <name evidence="3" type="ORF">DFJ69_2010</name>
</gene>
<proteinExistence type="predicted"/>
<organism evidence="3 4">
    <name type="scientific">Thermomonospora umbrina</name>
    <dbReference type="NCBI Taxonomy" id="111806"/>
    <lineage>
        <taxon>Bacteria</taxon>
        <taxon>Bacillati</taxon>
        <taxon>Actinomycetota</taxon>
        <taxon>Actinomycetes</taxon>
        <taxon>Streptosporangiales</taxon>
        <taxon>Thermomonosporaceae</taxon>
        <taxon>Thermomonospora</taxon>
    </lineage>
</organism>
<reference evidence="3 4" key="1">
    <citation type="submission" date="2018-08" db="EMBL/GenBank/DDBJ databases">
        <title>Sequencing the genomes of 1000 actinobacteria strains.</title>
        <authorList>
            <person name="Klenk H.-P."/>
        </authorList>
    </citation>
    <scope>NUCLEOTIDE SEQUENCE [LARGE SCALE GENOMIC DNA]</scope>
    <source>
        <strain evidence="3 4">DSM 43927</strain>
    </source>
</reference>
<dbReference type="InterPro" id="IPR036894">
    <property type="entry name" value="YbaB-like_sf"/>
</dbReference>
<evidence type="ECO:0000313" key="3">
    <source>
        <dbReference type="EMBL" id="REE96572.1"/>
    </source>
</evidence>
<feature type="coiled-coil region" evidence="1">
    <location>
        <begin position="2"/>
        <end position="43"/>
    </location>
</feature>
<evidence type="ECO:0000256" key="1">
    <source>
        <dbReference type="SAM" id="Coils"/>
    </source>
</evidence>
<feature type="region of interest" description="Disordered" evidence="2">
    <location>
        <begin position="97"/>
        <end position="132"/>
    </location>
</feature>
<dbReference type="Pfam" id="PF02575">
    <property type="entry name" value="YbaB_DNA_bd"/>
    <property type="match status" value="1"/>
</dbReference>
<sequence length="132" mass="14855">MRAEWQAHIDELLKEYRDKRAQLRELQERLATAEATATAADGMVTVTVGSQGQIKNVEFDPRVYRRLSPTELADAVMEAAENAASQVRQEVQDAVNPLAPPDLEGFDLGKILGAPPRDFEETRERYGFRPQE</sequence>
<protein>
    <submittedName>
        <fullName evidence="3">DNA-binding protein YbaB</fullName>
    </submittedName>
</protein>
<keyword evidence="1" id="KW-0175">Coiled coil</keyword>
<dbReference type="RefSeq" id="WP_116022198.1">
    <property type="nucleotide sequence ID" value="NZ_QTTT01000001.1"/>
</dbReference>